<dbReference type="InterPro" id="IPR013249">
    <property type="entry name" value="RNA_pol_sigma70_r4_t2"/>
</dbReference>
<evidence type="ECO:0000256" key="1">
    <source>
        <dbReference type="ARBA" id="ARBA00010641"/>
    </source>
</evidence>
<dbReference type="InterPro" id="IPR039425">
    <property type="entry name" value="RNA_pol_sigma-70-like"/>
</dbReference>
<dbReference type="NCBIfam" id="TIGR02937">
    <property type="entry name" value="sigma70-ECF"/>
    <property type="match status" value="1"/>
</dbReference>
<proteinExistence type="inferred from homology"/>
<dbReference type="Proteomes" id="UP000319383">
    <property type="component" value="Chromosome"/>
</dbReference>
<dbReference type="InterPro" id="IPR036388">
    <property type="entry name" value="WH-like_DNA-bd_sf"/>
</dbReference>
<dbReference type="InterPro" id="IPR014284">
    <property type="entry name" value="RNA_pol_sigma-70_dom"/>
</dbReference>
<accession>A0A517ZLA6</accession>
<evidence type="ECO:0000256" key="2">
    <source>
        <dbReference type="ARBA" id="ARBA00023015"/>
    </source>
</evidence>
<dbReference type="KEGG" id="sdyn:Mal52_16850"/>
<dbReference type="SUPFAM" id="SSF88946">
    <property type="entry name" value="Sigma2 domain of RNA polymerase sigma factors"/>
    <property type="match status" value="1"/>
</dbReference>
<dbReference type="PROSITE" id="PS01063">
    <property type="entry name" value="SIGMA70_ECF"/>
    <property type="match status" value="1"/>
</dbReference>
<reference evidence="9 10" key="1">
    <citation type="submission" date="2019-02" db="EMBL/GenBank/DDBJ databases">
        <title>Deep-cultivation of Planctomycetes and their phenomic and genomic characterization uncovers novel biology.</title>
        <authorList>
            <person name="Wiegand S."/>
            <person name="Jogler M."/>
            <person name="Boedeker C."/>
            <person name="Pinto D."/>
            <person name="Vollmers J."/>
            <person name="Rivas-Marin E."/>
            <person name="Kohn T."/>
            <person name="Peeters S.H."/>
            <person name="Heuer A."/>
            <person name="Rast P."/>
            <person name="Oberbeckmann S."/>
            <person name="Bunk B."/>
            <person name="Jeske O."/>
            <person name="Meyerdierks A."/>
            <person name="Storesund J.E."/>
            <person name="Kallscheuer N."/>
            <person name="Luecker S."/>
            <person name="Lage O.M."/>
            <person name="Pohl T."/>
            <person name="Merkel B.J."/>
            <person name="Hornburger P."/>
            <person name="Mueller R.-W."/>
            <person name="Bruemmer F."/>
            <person name="Labrenz M."/>
            <person name="Spormann A.M."/>
            <person name="Op den Camp H."/>
            <person name="Overmann J."/>
            <person name="Amann R."/>
            <person name="Jetten M.S.M."/>
            <person name="Mascher T."/>
            <person name="Medema M.H."/>
            <person name="Devos D.P."/>
            <person name="Kaster A.-K."/>
            <person name="Ovreas L."/>
            <person name="Rohde M."/>
            <person name="Galperin M.Y."/>
            <person name="Jogler C."/>
        </authorList>
    </citation>
    <scope>NUCLEOTIDE SEQUENCE [LARGE SCALE GENOMIC DNA]</scope>
    <source>
        <strain evidence="9 10">Mal52</strain>
    </source>
</reference>
<comment type="similarity">
    <text evidence="1 6">Belongs to the sigma-70 factor family. ECF subfamily.</text>
</comment>
<feature type="domain" description="RNA polymerase sigma-70 region 2" evidence="7">
    <location>
        <begin position="23"/>
        <end position="90"/>
    </location>
</feature>
<dbReference type="EMBL" id="CP036276">
    <property type="protein sequence ID" value="QDU43213.1"/>
    <property type="molecule type" value="Genomic_DNA"/>
</dbReference>
<evidence type="ECO:0000259" key="7">
    <source>
        <dbReference type="Pfam" id="PF04542"/>
    </source>
</evidence>
<dbReference type="GO" id="GO:0016987">
    <property type="term" value="F:sigma factor activity"/>
    <property type="evidence" value="ECO:0007669"/>
    <property type="project" value="UniProtKB-KW"/>
</dbReference>
<name>A0A517ZLA6_9PLAN</name>
<dbReference type="InterPro" id="IPR007627">
    <property type="entry name" value="RNA_pol_sigma70_r2"/>
</dbReference>
<evidence type="ECO:0000313" key="9">
    <source>
        <dbReference type="EMBL" id="QDU43213.1"/>
    </source>
</evidence>
<sequence length="191" mass="21632">MKQDDRELIADCLSGQTQAFGALVERYQDRLYNSLVSVVGSTDEALDVAQDAFVQAFEKLDSFRGDSAFYSWLFRIALNAAVSRHRKKRRATVSIDAARDNTGQEPADTHPQAFPGFALEQTERQLAVRTALAELPEDFRTVLVLKEIEGMKYEQIAETLECPVGTVRSRIHRGRIELRAKLQRMLKDDDI</sequence>
<dbReference type="CDD" id="cd06171">
    <property type="entry name" value="Sigma70_r4"/>
    <property type="match status" value="1"/>
</dbReference>
<evidence type="ECO:0000256" key="5">
    <source>
        <dbReference type="ARBA" id="ARBA00023163"/>
    </source>
</evidence>
<dbReference type="InterPro" id="IPR000838">
    <property type="entry name" value="RNA_pol_sigma70_ECF_CS"/>
</dbReference>
<dbReference type="Pfam" id="PF08281">
    <property type="entry name" value="Sigma70_r4_2"/>
    <property type="match status" value="1"/>
</dbReference>
<dbReference type="Pfam" id="PF04542">
    <property type="entry name" value="Sigma70_r2"/>
    <property type="match status" value="1"/>
</dbReference>
<dbReference type="SUPFAM" id="SSF88659">
    <property type="entry name" value="Sigma3 and sigma4 domains of RNA polymerase sigma factors"/>
    <property type="match status" value="1"/>
</dbReference>
<keyword evidence="10" id="KW-1185">Reference proteome</keyword>
<evidence type="ECO:0000259" key="8">
    <source>
        <dbReference type="Pfam" id="PF08281"/>
    </source>
</evidence>
<dbReference type="Gene3D" id="1.10.10.10">
    <property type="entry name" value="Winged helix-like DNA-binding domain superfamily/Winged helix DNA-binding domain"/>
    <property type="match status" value="1"/>
</dbReference>
<organism evidence="9 10">
    <name type="scientific">Symmachiella dynata</name>
    <dbReference type="NCBI Taxonomy" id="2527995"/>
    <lineage>
        <taxon>Bacteria</taxon>
        <taxon>Pseudomonadati</taxon>
        <taxon>Planctomycetota</taxon>
        <taxon>Planctomycetia</taxon>
        <taxon>Planctomycetales</taxon>
        <taxon>Planctomycetaceae</taxon>
        <taxon>Symmachiella</taxon>
    </lineage>
</organism>
<keyword evidence="3 6" id="KW-0731">Sigma factor</keyword>
<dbReference type="GO" id="GO:0006352">
    <property type="term" value="P:DNA-templated transcription initiation"/>
    <property type="evidence" value="ECO:0007669"/>
    <property type="project" value="InterPro"/>
</dbReference>
<dbReference type="InterPro" id="IPR013325">
    <property type="entry name" value="RNA_pol_sigma_r2"/>
</dbReference>
<dbReference type="PANTHER" id="PTHR43133:SF51">
    <property type="entry name" value="RNA POLYMERASE SIGMA FACTOR"/>
    <property type="match status" value="1"/>
</dbReference>
<dbReference type="InterPro" id="IPR013324">
    <property type="entry name" value="RNA_pol_sigma_r3/r4-like"/>
</dbReference>
<dbReference type="PANTHER" id="PTHR43133">
    <property type="entry name" value="RNA POLYMERASE ECF-TYPE SIGMA FACTO"/>
    <property type="match status" value="1"/>
</dbReference>
<dbReference type="GO" id="GO:0003677">
    <property type="term" value="F:DNA binding"/>
    <property type="evidence" value="ECO:0007669"/>
    <property type="project" value="UniProtKB-KW"/>
</dbReference>
<dbReference type="Gene3D" id="1.10.1740.10">
    <property type="match status" value="1"/>
</dbReference>
<dbReference type="AlphaFoldDB" id="A0A517ZLA6"/>
<protein>
    <recommendedName>
        <fullName evidence="6">RNA polymerase sigma factor</fullName>
    </recommendedName>
</protein>
<evidence type="ECO:0000313" key="10">
    <source>
        <dbReference type="Proteomes" id="UP000319383"/>
    </source>
</evidence>
<feature type="domain" description="RNA polymerase sigma factor 70 region 4 type 2" evidence="8">
    <location>
        <begin position="126"/>
        <end position="177"/>
    </location>
</feature>
<keyword evidence="5 6" id="KW-0804">Transcription</keyword>
<dbReference type="RefSeq" id="WP_145375351.1">
    <property type="nucleotide sequence ID" value="NZ_CAXBED010000280.1"/>
</dbReference>
<evidence type="ECO:0000256" key="4">
    <source>
        <dbReference type="ARBA" id="ARBA00023125"/>
    </source>
</evidence>
<keyword evidence="2 6" id="KW-0805">Transcription regulation</keyword>
<keyword evidence="4 6" id="KW-0238">DNA-binding</keyword>
<gene>
    <name evidence="9" type="primary">rpoE_1</name>
    <name evidence="9" type="ORF">Mal52_16850</name>
</gene>
<evidence type="ECO:0000256" key="3">
    <source>
        <dbReference type="ARBA" id="ARBA00023082"/>
    </source>
</evidence>
<evidence type="ECO:0000256" key="6">
    <source>
        <dbReference type="RuleBase" id="RU000716"/>
    </source>
</evidence>